<organism evidence="2 4">
    <name type="scientific">Streptomyces agglomeratus</name>
    <dbReference type="NCBI Taxonomy" id="285458"/>
    <lineage>
        <taxon>Bacteria</taxon>
        <taxon>Bacillati</taxon>
        <taxon>Actinomycetota</taxon>
        <taxon>Actinomycetes</taxon>
        <taxon>Kitasatosporales</taxon>
        <taxon>Streptomycetaceae</taxon>
        <taxon>Streptomyces</taxon>
    </lineage>
</organism>
<dbReference type="RefSeq" id="WP_069774567.1">
    <property type="nucleotide sequence ID" value="NZ_MEHJ01000001.1"/>
</dbReference>
<keyword evidence="4" id="KW-1185">Reference proteome</keyword>
<evidence type="ECO:0000313" key="4">
    <source>
        <dbReference type="Proteomes" id="UP000095759"/>
    </source>
</evidence>
<feature type="transmembrane region" description="Helical" evidence="1">
    <location>
        <begin position="34"/>
        <end position="57"/>
    </location>
</feature>
<dbReference type="InterPro" id="IPR039708">
    <property type="entry name" value="MT1774/Rv1733c-like"/>
</dbReference>
<sequence length="206" mass="22628">MTDEIPQAEPRPALRPARLWRWRRSPLRRPTDLVQAWIGLALTLALLAATPLAMVLVGTTVHRSLQQTADEQAQSRHRTTAVLLHDAPRHPEPGSQEEQHSRYPVKVRFTGPAGHPQTATTEVRPGLPAQSTVQVWTTDTGRITGPPWTVEQIRSRTFGSAGAAGTGVLIAGALTYAAAARALDRRRLADWDKAWAQTAPRWTPPT</sequence>
<evidence type="ECO:0000313" key="2">
    <source>
        <dbReference type="EMBL" id="OEJ20867.1"/>
    </source>
</evidence>
<keyword evidence="1" id="KW-1133">Transmembrane helix</keyword>
<dbReference type="PANTHER" id="PTHR42305">
    <property type="entry name" value="MEMBRANE PROTEIN RV1733C-RELATED"/>
    <property type="match status" value="1"/>
</dbReference>
<dbReference type="Proteomes" id="UP000095759">
    <property type="component" value="Unassembled WGS sequence"/>
</dbReference>
<reference evidence="2 4" key="1">
    <citation type="submission" date="2016-08" db="EMBL/GenBank/DDBJ databases">
        <title>Complete genome sequence of Streptomyces agglomeratus strain 6-3-2, a novel anti-MRSA actinomycete isolated from Wuli of Tebit, China.</title>
        <authorList>
            <person name="Chen X."/>
        </authorList>
    </citation>
    <scope>NUCLEOTIDE SEQUENCE [LARGE SCALE GENOMIC DNA]</scope>
    <source>
        <strain evidence="2 4">6-3-2</strain>
    </source>
</reference>
<gene>
    <name evidence="3" type="ORF">AS594_34910</name>
    <name evidence="2" type="ORF">AS594_40210</name>
</gene>
<dbReference type="OrthoDB" id="4322330at2"/>
<protein>
    <recommendedName>
        <fullName evidence="5">Proline rich protein membrane protein</fullName>
    </recommendedName>
</protein>
<evidence type="ECO:0000256" key="1">
    <source>
        <dbReference type="SAM" id="Phobius"/>
    </source>
</evidence>
<evidence type="ECO:0008006" key="5">
    <source>
        <dbReference type="Google" id="ProtNLM"/>
    </source>
</evidence>
<keyword evidence="1" id="KW-0812">Transmembrane</keyword>
<accession>A0A1E5NXA0</accession>
<dbReference type="STRING" id="285458.BGM19_01570"/>
<proteinExistence type="predicted"/>
<comment type="caution">
    <text evidence="2">The sequence shown here is derived from an EMBL/GenBank/DDBJ whole genome shotgun (WGS) entry which is preliminary data.</text>
</comment>
<dbReference type="PANTHER" id="PTHR42305:SF1">
    <property type="entry name" value="MEMBRANE PROTEIN RV1733C-RELATED"/>
    <property type="match status" value="1"/>
</dbReference>
<dbReference type="EMBL" id="MEHJ01000004">
    <property type="protein sequence ID" value="OEJ20867.1"/>
    <property type="molecule type" value="Genomic_DNA"/>
</dbReference>
<keyword evidence="1" id="KW-0472">Membrane</keyword>
<dbReference type="EMBL" id="MEHJ01000001">
    <property type="protein sequence ID" value="OEJ28856.1"/>
    <property type="molecule type" value="Genomic_DNA"/>
</dbReference>
<name>A0A1E5NXA0_9ACTN</name>
<evidence type="ECO:0000313" key="3">
    <source>
        <dbReference type="EMBL" id="OEJ28856.1"/>
    </source>
</evidence>
<dbReference type="AlphaFoldDB" id="A0A1E5NXA0"/>